<proteinExistence type="predicted"/>
<organism evidence="2 3">
    <name type="scientific">Methylobacterium komagatae</name>
    <dbReference type="NCBI Taxonomy" id="374425"/>
    <lineage>
        <taxon>Bacteria</taxon>
        <taxon>Pseudomonadati</taxon>
        <taxon>Pseudomonadota</taxon>
        <taxon>Alphaproteobacteria</taxon>
        <taxon>Hyphomicrobiales</taxon>
        <taxon>Methylobacteriaceae</taxon>
        <taxon>Methylobacterium</taxon>
    </lineage>
</organism>
<reference evidence="3" key="1">
    <citation type="journal article" date="2019" name="Int. J. Syst. Evol. Microbiol.">
        <title>The Global Catalogue of Microorganisms (GCM) 10K type strain sequencing project: providing services to taxonomists for standard genome sequencing and annotation.</title>
        <authorList>
            <consortium name="The Broad Institute Genomics Platform"/>
            <consortium name="The Broad Institute Genome Sequencing Center for Infectious Disease"/>
            <person name="Wu L."/>
            <person name="Ma J."/>
        </authorList>
    </citation>
    <scope>NUCLEOTIDE SEQUENCE [LARGE SCALE GENOMIC DNA]</scope>
    <source>
        <strain evidence="3">CCUG 48316</strain>
    </source>
</reference>
<protein>
    <submittedName>
        <fullName evidence="2">Uncharacterized protein</fullName>
    </submittedName>
</protein>
<feature type="region of interest" description="Disordered" evidence="1">
    <location>
        <begin position="1"/>
        <end position="69"/>
    </location>
</feature>
<name>A0ABW2BG79_9HYPH</name>
<gene>
    <name evidence="2" type="ORF">ACFQE0_04215</name>
</gene>
<dbReference type="EMBL" id="JBHSWN010000001">
    <property type="protein sequence ID" value="MFC6788899.1"/>
    <property type="molecule type" value="Genomic_DNA"/>
</dbReference>
<evidence type="ECO:0000313" key="3">
    <source>
        <dbReference type="Proteomes" id="UP001596292"/>
    </source>
</evidence>
<keyword evidence="3" id="KW-1185">Reference proteome</keyword>
<evidence type="ECO:0000256" key="1">
    <source>
        <dbReference type="SAM" id="MobiDB-lite"/>
    </source>
</evidence>
<sequence length="69" mass="7635">MRRDRATGNGILEKAERGRERPCPLSRPMPEAMVPGTGSDAAKKARSHGTEPLSEEERRALEAGWSFLE</sequence>
<accession>A0ABW2BG79</accession>
<comment type="caution">
    <text evidence="2">The sequence shown here is derived from an EMBL/GenBank/DDBJ whole genome shotgun (WGS) entry which is preliminary data.</text>
</comment>
<feature type="compositionally biased region" description="Basic and acidic residues" evidence="1">
    <location>
        <begin position="13"/>
        <end position="22"/>
    </location>
</feature>
<evidence type="ECO:0000313" key="2">
    <source>
        <dbReference type="EMBL" id="MFC6788899.1"/>
    </source>
</evidence>
<dbReference type="RefSeq" id="WP_378967367.1">
    <property type="nucleotide sequence ID" value="NZ_JBHSWN010000001.1"/>
</dbReference>
<dbReference type="Proteomes" id="UP001596292">
    <property type="component" value="Unassembled WGS sequence"/>
</dbReference>